<dbReference type="CDD" id="cd00160">
    <property type="entry name" value="RhoGEF"/>
    <property type="match status" value="1"/>
</dbReference>
<evidence type="ECO:0000313" key="3">
    <source>
        <dbReference type="EMBL" id="KAF7729973.1"/>
    </source>
</evidence>
<dbReference type="PROSITE" id="PS50010">
    <property type="entry name" value="DH_2"/>
    <property type="match status" value="1"/>
</dbReference>
<dbReference type="InterPro" id="IPR035899">
    <property type="entry name" value="DBL_dom_sf"/>
</dbReference>
<dbReference type="Gene3D" id="1.20.900.10">
    <property type="entry name" value="Dbl homology (DH) domain"/>
    <property type="match status" value="1"/>
</dbReference>
<dbReference type="SMART" id="SM00325">
    <property type="entry name" value="RhoGEF"/>
    <property type="match status" value="1"/>
</dbReference>
<reference evidence="3" key="1">
    <citation type="submission" date="2020-01" db="EMBL/GenBank/DDBJ databases">
        <title>Genome Sequencing of Three Apophysomyces-Like Fungal Strains Confirms a Novel Fungal Genus in the Mucoromycota with divergent Burkholderia-like Endosymbiotic Bacteria.</title>
        <authorList>
            <person name="Stajich J.E."/>
            <person name="Macias A.M."/>
            <person name="Carter-House D."/>
            <person name="Lovett B."/>
            <person name="Kasson L.R."/>
            <person name="Berry K."/>
            <person name="Grigoriev I."/>
            <person name="Chang Y."/>
            <person name="Spatafora J."/>
            <person name="Kasson M.T."/>
        </authorList>
    </citation>
    <scope>NUCLEOTIDE SEQUENCE</scope>
    <source>
        <strain evidence="3">NRRL A-21654</strain>
    </source>
</reference>
<feature type="domain" description="DH" evidence="2">
    <location>
        <begin position="199"/>
        <end position="385"/>
    </location>
</feature>
<keyword evidence="4" id="KW-1185">Reference proteome</keyword>
<dbReference type="SUPFAM" id="SSF48065">
    <property type="entry name" value="DBL homology domain (DH-domain)"/>
    <property type="match status" value="1"/>
</dbReference>
<evidence type="ECO:0000313" key="4">
    <source>
        <dbReference type="Proteomes" id="UP000605846"/>
    </source>
</evidence>
<organism evidence="3 4">
    <name type="scientific">Apophysomyces ossiformis</name>
    <dbReference type="NCBI Taxonomy" id="679940"/>
    <lineage>
        <taxon>Eukaryota</taxon>
        <taxon>Fungi</taxon>
        <taxon>Fungi incertae sedis</taxon>
        <taxon>Mucoromycota</taxon>
        <taxon>Mucoromycotina</taxon>
        <taxon>Mucoromycetes</taxon>
        <taxon>Mucorales</taxon>
        <taxon>Mucorineae</taxon>
        <taxon>Mucoraceae</taxon>
        <taxon>Apophysomyces</taxon>
    </lineage>
</organism>
<evidence type="ECO:0000259" key="2">
    <source>
        <dbReference type="PROSITE" id="PS50010"/>
    </source>
</evidence>
<comment type="caution">
    <text evidence="3">The sequence shown here is derived from an EMBL/GenBank/DDBJ whole genome shotgun (WGS) entry which is preliminary data.</text>
</comment>
<accession>A0A8H7BXW4</accession>
<dbReference type="PANTHER" id="PTHR12673">
    <property type="entry name" value="FACIOGENITAL DYSPLASIA PROTEIN"/>
    <property type="match status" value="1"/>
</dbReference>
<dbReference type="InterPro" id="IPR051092">
    <property type="entry name" value="FYVE_RhoGEF_PH"/>
</dbReference>
<dbReference type="GO" id="GO:0005737">
    <property type="term" value="C:cytoplasm"/>
    <property type="evidence" value="ECO:0007669"/>
    <property type="project" value="TreeGrafter"/>
</dbReference>
<dbReference type="PANTHER" id="PTHR12673:SF159">
    <property type="entry name" value="LD03170P"/>
    <property type="match status" value="1"/>
</dbReference>
<proteinExistence type="predicted"/>
<feature type="region of interest" description="Disordered" evidence="1">
    <location>
        <begin position="81"/>
        <end position="128"/>
    </location>
</feature>
<feature type="compositionally biased region" description="Low complexity" evidence="1">
    <location>
        <begin position="94"/>
        <end position="128"/>
    </location>
</feature>
<name>A0A8H7BXW4_9FUNG</name>
<dbReference type="AlphaFoldDB" id="A0A8H7BXW4"/>
<sequence>MPAQQIPVETSEAKEWASATLDRLLSDTIPITFEPTLPILPPQDIDQPITPTVPANPIRRSLSLLDSTLFGVSSRPISPYYTQRSNTFTGNRRSVTTSFSSSDSDYSGSESGYSDSNTSSPTSLSPHSSISIRFKSTWAKDPASIKQLVNSPDFFARRTMTFKERQGIAIWRKTYERYLLEPPASPDLEKKPSKRSAQLFQFIMTELLTTEETYLGHLKIIKQMFMEPLIDAATSHSRPLMNIRDIQTMFAYIPQLIMLSTALARRLHDAAMDSTQNAGKVFCDMENEFEVYIFYAVNFSKLQKCLAKADRNMVYRQLVQDSLRKKETNRMGLADYMISPIQRITRYCLLLKDLKKHSTPDHPDYPYLAKALKCLTALALAMNNIQ</sequence>
<dbReference type="EMBL" id="JABAYA010000020">
    <property type="protein sequence ID" value="KAF7729973.1"/>
    <property type="molecule type" value="Genomic_DNA"/>
</dbReference>
<dbReference type="OrthoDB" id="660555at2759"/>
<gene>
    <name evidence="3" type="ORF">EC973_003386</name>
</gene>
<feature type="compositionally biased region" description="Polar residues" evidence="1">
    <location>
        <begin position="81"/>
        <end position="93"/>
    </location>
</feature>
<dbReference type="InterPro" id="IPR000219">
    <property type="entry name" value="DH_dom"/>
</dbReference>
<dbReference type="Pfam" id="PF00621">
    <property type="entry name" value="RhoGEF"/>
    <property type="match status" value="1"/>
</dbReference>
<evidence type="ECO:0000256" key="1">
    <source>
        <dbReference type="SAM" id="MobiDB-lite"/>
    </source>
</evidence>
<dbReference type="Proteomes" id="UP000605846">
    <property type="component" value="Unassembled WGS sequence"/>
</dbReference>
<dbReference type="GO" id="GO:0005085">
    <property type="term" value="F:guanyl-nucleotide exchange factor activity"/>
    <property type="evidence" value="ECO:0007669"/>
    <property type="project" value="InterPro"/>
</dbReference>
<protein>
    <recommendedName>
        <fullName evidence="2">DH domain-containing protein</fullName>
    </recommendedName>
</protein>